<organism evidence="2 3">
    <name type="scientific">Winogradskyella rapida</name>
    <dbReference type="NCBI Taxonomy" id="549701"/>
    <lineage>
        <taxon>Bacteria</taxon>
        <taxon>Pseudomonadati</taxon>
        <taxon>Bacteroidota</taxon>
        <taxon>Flavobacteriia</taxon>
        <taxon>Flavobacteriales</taxon>
        <taxon>Flavobacteriaceae</taxon>
        <taxon>Winogradskyella</taxon>
    </lineage>
</organism>
<dbReference type="Pfam" id="PF13648">
    <property type="entry name" value="Lipocalin_4"/>
    <property type="match status" value="1"/>
</dbReference>
<reference evidence="3" key="1">
    <citation type="journal article" date="2019" name="Int. J. Syst. Evol. Microbiol.">
        <title>The Global Catalogue of Microorganisms (GCM) 10K type strain sequencing project: providing services to taxonomists for standard genome sequencing and annotation.</title>
        <authorList>
            <consortium name="The Broad Institute Genomics Platform"/>
            <consortium name="The Broad Institute Genome Sequencing Center for Infectious Disease"/>
            <person name="Wu L."/>
            <person name="Ma J."/>
        </authorList>
    </citation>
    <scope>NUCLEOTIDE SEQUENCE [LARGE SCALE GENOMIC DNA]</scope>
    <source>
        <strain evidence="3">CCUG 56098</strain>
    </source>
</reference>
<proteinExistence type="predicted"/>
<comment type="caution">
    <text evidence="2">The sequence shown here is derived from an EMBL/GenBank/DDBJ whole genome shotgun (WGS) entry which is preliminary data.</text>
</comment>
<evidence type="ECO:0000313" key="3">
    <source>
        <dbReference type="Proteomes" id="UP001597086"/>
    </source>
</evidence>
<gene>
    <name evidence="2" type="ORF">ACFQ13_08295</name>
</gene>
<name>A0ABW3KTG2_9FLAO</name>
<feature type="domain" description="Lipocalin-like" evidence="1">
    <location>
        <begin position="26"/>
        <end position="118"/>
    </location>
</feature>
<evidence type="ECO:0000259" key="1">
    <source>
        <dbReference type="Pfam" id="PF13648"/>
    </source>
</evidence>
<dbReference type="PROSITE" id="PS51257">
    <property type="entry name" value="PROKAR_LIPOPROTEIN"/>
    <property type="match status" value="1"/>
</dbReference>
<sequence length="148" mass="17454">MKTYFWLLCLILCSCSKHPEAHIAHLQGYWEIEEVTLADGSKKTYPYNETIDFISVNDSLKGFRKKLKPGLNDTYYTSADAERIELRIENDELNIYYTTPYAQWKETILEASPERLKIINEDENVYLYKRYTPIRLDLEEDNADALQN</sequence>
<dbReference type="Proteomes" id="UP001597086">
    <property type="component" value="Unassembled WGS sequence"/>
</dbReference>
<dbReference type="InterPro" id="IPR024311">
    <property type="entry name" value="Lipocalin-like"/>
</dbReference>
<dbReference type="EMBL" id="JBHTKM010000063">
    <property type="protein sequence ID" value="MFD1015913.1"/>
    <property type="molecule type" value="Genomic_DNA"/>
</dbReference>
<protein>
    <submittedName>
        <fullName evidence="2">Lipocalin family protein</fullName>
    </submittedName>
</protein>
<accession>A0ABW3KTG2</accession>
<dbReference type="RefSeq" id="WP_386116131.1">
    <property type="nucleotide sequence ID" value="NZ_JBHTKM010000063.1"/>
</dbReference>
<keyword evidence="3" id="KW-1185">Reference proteome</keyword>
<evidence type="ECO:0000313" key="2">
    <source>
        <dbReference type="EMBL" id="MFD1015913.1"/>
    </source>
</evidence>